<protein>
    <submittedName>
        <fullName evidence="2">Dipeptidyl aminopeptidase/acylaminoacyl-peptidase related protein</fullName>
    </submittedName>
</protein>
<gene>
    <name evidence="2" type="ORF">CcarbDRAFT_2066</name>
</gene>
<keyword evidence="2" id="KW-0031">Aminopeptidase</keyword>
<sequence length="401" mass="45614">MKEFFKDSQFSFQTLRLLGETAWGAADIGEVLETIERIKDGDLESWCIEWTKTAERMDKFAQECYLDGNLISAAEGYLRASNYYRTAEFYLHENLEDKRILELYDKSLECFSFVMKLNNPVIEGIRIPYEGTSIPAHFYKVDGNVPRPTIIAITGFDGTKEEMYGLGMAAVKRGINCIAIEGPGQGEVVRKQNLFFRPDYEKVITPVVDYLISRKEVDSKNIILLGESFGGYLVERAAAFEHRIAACIANTGVFDFTASKTSPDLPKEELIKEITKNIDEVNMELRKSMEISNEMRWAFSHGMYVFGVKTPAEWLLKAQEYCIDGVYDKIKCPTLIIDCENEDLLKGQPKKIYDLLTCPKEFMMFKAEEGAGAHCEVGGKLISNQRIFNWIQKIIIANTNS</sequence>
<dbReference type="STRING" id="536227.Ccar_24115"/>
<dbReference type="eggNOG" id="COG1073">
    <property type="taxonomic scope" value="Bacteria"/>
</dbReference>
<dbReference type="AlphaFoldDB" id="C6PTE9"/>
<dbReference type="Gene3D" id="1.20.1440.110">
    <property type="entry name" value="acylaminoacyl peptidase"/>
    <property type="match status" value="1"/>
</dbReference>
<keyword evidence="2" id="KW-0378">Hydrolase</keyword>
<reference evidence="2 3" key="1">
    <citation type="submission" date="2009-06" db="EMBL/GenBank/DDBJ databases">
        <title>The draft genome of Clostridium carboxidivorans P7.</title>
        <authorList>
            <consortium name="US DOE Joint Genome Institute (JGI-PGF)"/>
            <person name="Lucas S."/>
            <person name="Copeland A."/>
            <person name="Lapidus A."/>
            <person name="Glavina del Rio T."/>
            <person name="Tice H."/>
            <person name="Bruce D."/>
            <person name="Goodwin L."/>
            <person name="Pitluck S."/>
            <person name="Larimer F."/>
            <person name="Land M.L."/>
            <person name="Hauser L."/>
            <person name="Hemme C.L."/>
        </authorList>
    </citation>
    <scope>NUCLEOTIDE SEQUENCE [LARGE SCALE GENOMIC DNA]</scope>
    <source>
        <strain evidence="2 3">P7</strain>
    </source>
</reference>
<evidence type="ECO:0000313" key="3">
    <source>
        <dbReference type="Proteomes" id="UP000004198"/>
    </source>
</evidence>
<dbReference type="RefSeq" id="WP_007060951.1">
    <property type="nucleotide sequence ID" value="NZ_ACVI01000029.1"/>
</dbReference>
<dbReference type="InterPro" id="IPR050261">
    <property type="entry name" value="FrsA_esterase"/>
</dbReference>
<evidence type="ECO:0000259" key="1">
    <source>
        <dbReference type="Pfam" id="PF00326"/>
    </source>
</evidence>
<evidence type="ECO:0000313" key="2">
    <source>
        <dbReference type="EMBL" id="EET87472.1"/>
    </source>
</evidence>
<dbReference type="GO" id="GO:0006508">
    <property type="term" value="P:proteolysis"/>
    <property type="evidence" value="ECO:0007669"/>
    <property type="project" value="InterPro"/>
</dbReference>
<dbReference type="GO" id="GO:0008236">
    <property type="term" value="F:serine-type peptidase activity"/>
    <property type="evidence" value="ECO:0007669"/>
    <property type="project" value="InterPro"/>
</dbReference>
<dbReference type="Pfam" id="PF00326">
    <property type="entry name" value="Peptidase_S9"/>
    <property type="match status" value="1"/>
</dbReference>
<organism evidence="2 3">
    <name type="scientific">Clostridium carboxidivorans P7</name>
    <dbReference type="NCBI Taxonomy" id="536227"/>
    <lineage>
        <taxon>Bacteria</taxon>
        <taxon>Bacillati</taxon>
        <taxon>Bacillota</taxon>
        <taxon>Clostridia</taxon>
        <taxon>Eubacteriales</taxon>
        <taxon>Clostridiaceae</taxon>
        <taxon>Clostridium</taxon>
    </lineage>
</organism>
<dbReference type="ESTHER" id="9clot-c6pte9">
    <property type="family name" value="Duf_1100-S"/>
</dbReference>
<keyword evidence="2" id="KW-0645">Protease</keyword>
<dbReference type="PANTHER" id="PTHR22946">
    <property type="entry name" value="DIENELACTONE HYDROLASE DOMAIN-CONTAINING PROTEIN-RELATED"/>
    <property type="match status" value="1"/>
</dbReference>
<name>C6PTE9_9CLOT</name>
<dbReference type="EMBL" id="ACVI01000029">
    <property type="protein sequence ID" value="EET87472.1"/>
    <property type="molecule type" value="Genomic_DNA"/>
</dbReference>
<dbReference type="GO" id="GO:0004177">
    <property type="term" value="F:aminopeptidase activity"/>
    <property type="evidence" value="ECO:0007669"/>
    <property type="project" value="UniProtKB-KW"/>
</dbReference>
<dbReference type="InterPro" id="IPR001375">
    <property type="entry name" value="Peptidase_S9_cat"/>
</dbReference>
<dbReference type="Proteomes" id="UP000004198">
    <property type="component" value="Unassembled WGS sequence"/>
</dbReference>
<dbReference type="KEGG" id="cck:Ccar_24115"/>
<comment type="caution">
    <text evidence="2">The sequence shown here is derived from an EMBL/GenBank/DDBJ whole genome shotgun (WGS) entry which is preliminary data.</text>
</comment>
<dbReference type="PANTHER" id="PTHR22946:SF12">
    <property type="entry name" value="CONIDIAL PIGMENT BIOSYNTHESIS PROTEIN AYG1 (AFU_ORTHOLOGUE AFUA_2G17550)"/>
    <property type="match status" value="1"/>
</dbReference>
<dbReference type="PATRIC" id="fig|536227.13.peg.4981"/>
<dbReference type="Gene3D" id="3.40.50.1820">
    <property type="entry name" value="alpha/beta hydrolase"/>
    <property type="match status" value="1"/>
</dbReference>
<feature type="domain" description="Peptidase S9 prolyl oligopeptidase catalytic" evidence="1">
    <location>
        <begin position="206"/>
        <end position="276"/>
    </location>
</feature>
<keyword evidence="3" id="KW-1185">Reference proteome</keyword>
<dbReference type="InterPro" id="IPR029058">
    <property type="entry name" value="AB_hydrolase_fold"/>
</dbReference>
<accession>C6PTE9</accession>
<proteinExistence type="predicted"/>
<dbReference type="SUPFAM" id="SSF53474">
    <property type="entry name" value="alpha/beta-Hydrolases"/>
    <property type="match status" value="1"/>
</dbReference>
<dbReference type="OrthoDB" id="9812921at2"/>